<dbReference type="OrthoDB" id="2361502at2"/>
<dbReference type="eggNOG" id="COG4918">
    <property type="taxonomic scope" value="Bacteria"/>
</dbReference>
<dbReference type="InterPro" id="IPR035903">
    <property type="entry name" value="HesB-like_dom_sf"/>
</dbReference>
<evidence type="ECO:0000313" key="3">
    <source>
        <dbReference type="Proteomes" id="UP000013782"/>
    </source>
</evidence>
<dbReference type="RefSeq" id="WP_010760121.1">
    <property type="nucleotide sequence ID" value="NZ_ASWD01000003.1"/>
</dbReference>
<dbReference type="HOGENOM" id="CLU_141575_0_1_9"/>
<keyword evidence="3" id="KW-1185">Reference proteome</keyword>
<dbReference type="Gene3D" id="2.60.300.12">
    <property type="entry name" value="HesB-like domain"/>
    <property type="match status" value="1"/>
</dbReference>
<sequence>MYLEIADELKPRFEDYLKDSVVVLDLDDGVGKYTKVGFCSLDISFRFLVLRKDQDRSDYQAPLESNVGELFVKEHSVIHLDEKMKLEFDAPRGLTKLKGTSGLIDGNVQIIDLREQ</sequence>
<dbReference type="Proteomes" id="UP000013782">
    <property type="component" value="Unassembled WGS sequence"/>
</dbReference>
<dbReference type="InterPro" id="IPR000361">
    <property type="entry name" value="ATAP_core_dom"/>
</dbReference>
<accession>R2PT02</accession>
<proteinExistence type="predicted"/>
<dbReference type="STRING" id="160454.RV10_GL004896"/>
<organism evidence="2 3">
    <name type="scientific">Enterococcus pallens ATCC BAA-351</name>
    <dbReference type="NCBI Taxonomy" id="1158607"/>
    <lineage>
        <taxon>Bacteria</taxon>
        <taxon>Bacillati</taxon>
        <taxon>Bacillota</taxon>
        <taxon>Bacilli</taxon>
        <taxon>Lactobacillales</taxon>
        <taxon>Enterococcaceae</taxon>
        <taxon>Enterococcus</taxon>
    </lineage>
</organism>
<evidence type="ECO:0000259" key="1">
    <source>
        <dbReference type="Pfam" id="PF01521"/>
    </source>
</evidence>
<dbReference type="PATRIC" id="fig|1158607.3.peg.5175"/>
<evidence type="ECO:0000313" key="2">
    <source>
        <dbReference type="EMBL" id="EOH86413.1"/>
    </source>
</evidence>
<name>R2PT02_9ENTE</name>
<gene>
    <name evidence="2" type="ORF">UAU_05199</name>
</gene>
<protein>
    <recommendedName>
        <fullName evidence="1">Core domain-containing protein</fullName>
    </recommendedName>
</protein>
<comment type="caution">
    <text evidence="2">The sequence shown here is derived from an EMBL/GenBank/DDBJ whole genome shotgun (WGS) entry which is preliminary data.</text>
</comment>
<feature type="domain" description="Core" evidence="1">
    <location>
        <begin position="1"/>
        <end position="112"/>
    </location>
</feature>
<dbReference type="EMBL" id="AJAQ01000051">
    <property type="protein sequence ID" value="EOH86413.1"/>
    <property type="molecule type" value="Genomic_DNA"/>
</dbReference>
<dbReference type="Pfam" id="PF01521">
    <property type="entry name" value="Fe-S_biosyn"/>
    <property type="match status" value="1"/>
</dbReference>
<reference evidence="2 3" key="1">
    <citation type="submission" date="2013-02" db="EMBL/GenBank/DDBJ databases">
        <title>The Genome Sequence of Enterococcus pallens BAA-351.</title>
        <authorList>
            <consortium name="The Broad Institute Genome Sequencing Platform"/>
            <consortium name="The Broad Institute Genome Sequencing Center for Infectious Disease"/>
            <person name="Earl A.M."/>
            <person name="Gilmore M.S."/>
            <person name="Lebreton F."/>
            <person name="Walker B."/>
            <person name="Young S.K."/>
            <person name="Zeng Q."/>
            <person name="Gargeya S."/>
            <person name="Fitzgerald M."/>
            <person name="Haas B."/>
            <person name="Abouelleil A."/>
            <person name="Alvarado L."/>
            <person name="Arachchi H.M."/>
            <person name="Berlin A.M."/>
            <person name="Chapman S.B."/>
            <person name="Dewar J."/>
            <person name="Goldberg J."/>
            <person name="Griggs A."/>
            <person name="Gujja S."/>
            <person name="Hansen M."/>
            <person name="Howarth C."/>
            <person name="Imamovic A."/>
            <person name="Larimer J."/>
            <person name="McCowan C."/>
            <person name="Murphy C."/>
            <person name="Neiman D."/>
            <person name="Pearson M."/>
            <person name="Priest M."/>
            <person name="Roberts A."/>
            <person name="Saif S."/>
            <person name="Shea T."/>
            <person name="Sisk P."/>
            <person name="Sykes S."/>
            <person name="Wortman J."/>
            <person name="Nusbaum C."/>
            <person name="Birren B."/>
        </authorList>
    </citation>
    <scope>NUCLEOTIDE SEQUENCE [LARGE SCALE GENOMIC DNA]</scope>
    <source>
        <strain evidence="2 3">ATCC BAA-351</strain>
    </source>
</reference>
<dbReference type="SUPFAM" id="SSF89360">
    <property type="entry name" value="HesB-like domain"/>
    <property type="match status" value="1"/>
</dbReference>
<dbReference type="AlphaFoldDB" id="R2PT02"/>